<name>A0A3Q9HPS9_9FIRM</name>
<sequence>MVKMKIDHLGIAVKNLDESLKFYHKILGLHLKGIEEVKEQKVRVAFLPIGDSKFELLEPTDSESPIAKHIEKRGQGIQHIALRVKDIEAEIERLKKAGVQFIGDKPTPGAGGAKIIFIHPKSTNGVLLELCERPE</sequence>
<evidence type="ECO:0000256" key="1">
    <source>
        <dbReference type="ARBA" id="ARBA00009308"/>
    </source>
</evidence>
<dbReference type="EMBL" id="CP016379">
    <property type="protein sequence ID" value="AZR72812.1"/>
    <property type="molecule type" value="Genomic_DNA"/>
</dbReference>
<evidence type="ECO:0000256" key="2">
    <source>
        <dbReference type="ARBA" id="ARBA00022723"/>
    </source>
</evidence>
<protein>
    <submittedName>
        <fullName evidence="4">Methylmalonyl-CoA epimerase</fullName>
    </submittedName>
</protein>
<dbReference type="InterPro" id="IPR029068">
    <property type="entry name" value="Glyas_Bleomycin-R_OHBP_Dase"/>
</dbReference>
<dbReference type="CDD" id="cd07249">
    <property type="entry name" value="MMCE"/>
    <property type="match status" value="1"/>
</dbReference>
<evidence type="ECO:0000313" key="4">
    <source>
        <dbReference type="EMBL" id="AZR72812.1"/>
    </source>
</evidence>
<reference evidence="4 5" key="1">
    <citation type="submission" date="2016-07" db="EMBL/GenBank/DDBJ databases">
        <title>Genome and transcriptome analysis of iron-reducing fermentative bacteria Anoxybacter fermentans.</title>
        <authorList>
            <person name="Zeng X."/>
            <person name="Shao Z."/>
        </authorList>
    </citation>
    <scope>NUCLEOTIDE SEQUENCE [LARGE SCALE GENOMIC DNA]</scope>
    <source>
        <strain evidence="4 5">DY22613</strain>
    </source>
</reference>
<dbReference type="InterPro" id="IPR051785">
    <property type="entry name" value="MMCE/EMCE_epimerase"/>
</dbReference>
<dbReference type="InterPro" id="IPR004360">
    <property type="entry name" value="Glyas_Fos-R_dOase_dom"/>
</dbReference>
<dbReference type="NCBIfam" id="TIGR03081">
    <property type="entry name" value="metmalonyl_epim"/>
    <property type="match status" value="1"/>
</dbReference>
<dbReference type="PANTHER" id="PTHR43048">
    <property type="entry name" value="METHYLMALONYL-COA EPIMERASE"/>
    <property type="match status" value="1"/>
</dbReference>
<comment type="similarity">
    <text evidence="1">Belongs to the methylmalonyl-CoA epimerase family.</text>
</comment>
<dbReference type="PROSITE" id="PS51819">
    <property type="entry name" value="VOC"/>
    <property type="match status" value="1"/>
</dbReference>
<dbReference type="Proteomes" id="UP000267250">
    <property type="component" value="Chromosome"/>
</dbReference>
<proteinExistence type="inferred from homology"/>
<dbReference type="GO" id="GO:0004493">
    <property type="term" value="F:methylmalonyl-CoA epimerase activity"/>
    <property type="evidence" value="ECO:0007669"/>
    <property type="project" value="TreeGrafter"/>
</dbReference>
<dbReference type="KEGG" id="aft:BBF96_05035"/>
<organism evidence="4 5">
    <name type="scientific">Anoxybacter fermentans</name>
    <dbReference type="NCBI Taxonomy" id="1323375"/>
    <lineage>
        <taxon>Bacteria</taxon>
        <taxon>Bacillati</taxon>
        <taxon>Bacillota</taxon>
        <taxon>Clostridia</taxon>
        <taxon>Halanaerobiales</taxon>
        <taxon>Anoxybacter</taxon>
    </lineage>
</organism>
<evidence type="ECO:0000259" key="3">
    <source>
        <dbReference type="PROSITE" id="PS51819"/>
    </source>
</evidence>
<dbReference type="Pfam" id="PF00903">
    <property type="entry name" value="Glyoxalase"/>
    <property type="match status" value="1"/>
</dbReference>
<dbReference type="Gene3D" id="3.10.180.10">
    <property type="entry name" value="2,3-Dihydroxybiphenyl 1,2-Dioxygenase, domain 1"/>
    <property type="match status" value="1"/>
</dbReference>
<accession>A0A3Q9HPS9</accession>
<dbReference type="AlphaFoldDB" id="A0A3Q9HPS9"/>
<gene>
    <name evidence="4" type="ORF">BBF96_05035</name>
</gene>
<dbReference type="OrthoDB" id="9788468at2"/>
<dbReference type="InterPro" id="IPR037523">
    <property type="entry name" value="VOC_core"/>
</dbReference>
<dbReference type="SUPFAM" id="SSF54593">
    <property type="entry name" value="Glyoxalase/Bleomycin resistance protein/Dihydroxybiphenyl dioxygenase"/>
    <property type="match status" value="1"/>
</dbReference>
<keyword evidence="2" id="KW-0479">Metal-binding</keyword>
<feature type="domain" description="VOC" evidence="3">
    <location>
        <begin position="5"/>
        <end position="133"/>
    </location>
</feature>
<evidence type="ECO:0000313" key="5">
    <source>
        <dbReference type="Proteomes" id="UP000267250"/>
    </source>
</evidence>
<dbReference type="PANTHER" id="PTHR43048:SF3">
    <property type="entry name" value="METHYLMALONYL-COA EPIMERASE, MITOCHONDRIAL"/>
    <property type="match status" value="1"/>
</dbReference>
<dbReference type="GO" id="GO:0046491">
    <property type="term" value="P:L-methylmalonyl-CoA metabolic process"/>
    <property type="evidence" value="ECO:0007669"/>
    <property type="project" value="TreeGrafter"/>
</dbReference>
<keyword evidence="5" id="KW-1185">Reference proteome</keyword>
<dbReference type="InterPro" id="IPR017515">
    <property type="entry name" value="MeMalonyl-CoA_epimerase"/>
</dbReference>
<dbReference type="GO" id="GO:0046872">
    <property type="term" value="F:metal ion binding"/>
    <property type="evidence" value="ECO:0007669"/>
    <property type="project" value="UniProtKB-KW"/>
</dbReference>